<evidence type="ECO:0000256" key="1">
    <source>
        <dbReference type="ARBA" id="ARBA00001936"/>
    </source>
</evidence>
<keyword evidence="4" id="KW-0378">Hydrolase</keyword>
<evidence type="ECO:0000256" key="6">
    <source>
        <dbReference type="ARBA" id="ARBA00023211"/>
    </source>
</evidence>
<keyword evidence="9" id="KW-1185">Reference proteome</keyword>
<dbReference type="SUPFAM" id="SSF55811">
    <property type="entry name" value="Nudix"/>
    <property type="match status" value="1"/>
</dbReference>
<feature type="non-terminal residue" evidence="8">
    <location>
        <position position="71"/>
    </location>
</feature>
<dbReference type="Gene3D" id="3.90.79.10">
    <property type="entry name" value="Nucleoside Triphosphate Pyrophosphohydrolase"/>
    <property type="match status" value="1"/>
</dbReference>
<comment type="cofactor">
    <cofactor evidence="2">
        <name>Mg(2+)</name>
        <dbReference type="ChEBI" id="CHEBI:18420"/>
    </cofactor>
</comment>
<protein>
    <recommendedName>
        <fullName evidence="7">Nudix hydrolase domain-containing protein</fullName>
    </recommendedName>
</protein>
<evidence type="ECO:0000256" key="2">
    <source>
        <dbReference type="ARBA" id="ARBA00001946"/>
    </source>
</evidence>
<evidence type="ECO:0000313" key="8">
    <source>
        <dbReference type="EMBL" id="OON16004.1"/>
    </source>
</evidence>
<comment type="cofactor">
    <cofactor evidence="1">
        <name>Mn(2+)</name>
        <dbReference type="ChEBI" id="CHEBI:29035"/>
    </cofactor>
</comment>
<organism evidence="8 9">
    <name type="scientific">Opisthorchis viverrini</name>
    <name type="common">Southeast Asian liver fluke</name>
    <dbReference type="NCBI Taxonomy" id="6198"/>
    <lineage>
        <taxon>Eukaryota</taxon>
        <taxon>Metazoa</taxon>
        <taxon>Spiralia</taxon>
        <taxon>Lophotrochozoa</taxon>
        <taxon>Platyhelminthes</taxon>
        <taxon>Trematoda</taxon>
        <taxon>Digenea</taxon>
        <taxon>Opisthorchiida</taxon>
        <taxon>Opisthorchiata</taxon>
        <taxon>Opisthorchiidae</taxon>
        <taxon>Opisthorchis</taxon>
    </lineage>
</organism>
<dbReference type="GO" id="GO:0010945">
    <property type="term" value="F:coenzyme A diphosphatase activity"/>
    <property type="evidence" value="ECO:0007669"/>
    <property type="project" value="InterPro"/>
</dbReference>
<dbReference type="GO" id="GO:0015938">
    <property type="term" value="P:coenzyme A catabolic process"/>
    <property type="evidence" value="ECO:0007669"/>
    <property type="project" value="TreeGrafter"/>
</dbReference>
<dbReference type="EMBL" id="KV899348">
    <property type="protein sequence ID" value="OON16004.1"/>
    <property type="molecule type" value="Genomic_DNA"/>
</dbReference>
<sequence length="71" mass="8256">FPGGKCDPEDEGDVVRTALRETQEEIGLDPNSVDIWCVMPRVDARRRLEYLENIRFKLPYQIVYGDMVLLD</sequence>
<dbReference type="AlphaFoldDB" id="A0A1S8WNN7"/>
<dbReference type="InterPro" id="IPR045121">
    <property type="entry name" value="CoAse"/>
</dbReference>
<dbReference type="PANTHER" id="PTHR12992:SF24">
    <property type="entry name" value="PEROXISOMAL COENZYME A DIPHOSPHATASE NUDT7"/>
    <property type="match status" value="1"/>
</dbReference>
<proteinExistence type="predicted"/>
<name>A0A1S8WNN7_OPIVI</name>
<accession>A0A1S8WNN7</accession>
<keyword evidence="5" id="KW-0460">Magnesium</keyword>
<dbReference type="Proteomes" id="UP000243686">
    <property type="component" value="Unassembled WGS sequence"/>
</dbReference>
<keyword evidence="6" id="KW-0464">Manganese</keyword>
<gene>
    <name evidence="8" type="ORF">X801_08186</name>
</gene>
<dbReference type="InterPro" id="IPR000086">
    <property type="entry name" value="NUDIX_hydrolase_dom"/>
</dbReference>
<reference evidence="8 9" key="1">
    <citation type="submission" date="2015-03" db="EMBL/GenBank/DDBJ databases">
        <title>Draft genome of the nematode, Opisthorchis viverrini.</title>
        <authorList>
            <person name="Mitreva M."/>
        </authorList>
    </citation>
    <scope>NUCLEOTIDE SEQUENCE [LARGE SCALE GENOMIC DNA]</scope>
    <source>
        <strain evidence="8">Khon Kaen</strain>
    </source>
</reference>
<keyword evidence="3" id="KW-0479">Metal-binding</keyword>
<feature type="domain" description="Nudix hydrolase" evidence="7">
    <location>
        <begin position="1"/>
        <end position="39"/>
    </location>
</feature>
<evidence type="ECO:0000313" key="9">
    <source>
        <dbReference type="Proteomes" id="UP000243686"/>
    </source>
</evidence>
<feature type="non-terminal residue" evidence="8">
    <location>
        <position position="1"/>
    </location>
</feature>
<evidence type="ECO:0000256" key="5">
    <source>
        <dbReference type="ARBA" id="ARBA00022842"/>
    </source>
</evidence>
<evidence type="ECO:0000259" key="7">
    <source>
        <dbReference type="Pfam" id="PF00293"/>
    </source>
</evidence>
<evidence type="ECO:0000256" key="4">
    <source>
        <dbReference type="ARBA" id="ARBA00022801"/>
    </source>
</evidence>
<dbReference type="Pfam" id="PF00293">
    <property type="entry name" value="NUDIX"/>
    <property type="match status" value="1"/>
</dbReference>
<dbReference type="InterPro" id="IPR015797">
    <property type="entry name" value="NUDIX_hydrolase-like_dom_sf"/>
</dbReference>
<dbReference type="PANTHER" id="PTHR12992">
    <property type="entry name" value="NUDIX HYDROLASE"/>
    <property type="match status" value="1"/>
</dbReference>
<evidence type="ECO:0000256" key="3">
    <source>
        <dbReference type="ARBA" id="ARBA00022723"/>
    </source>
</evidence>
<dbReference type="GO" id="GO:0046872">
    <property type="term" value="F:metal ion binding"/>
    <property type="evidence" value="ECO:0007669"/>
    <property type="project" value="UniProtKB-KW"/>
</dbReference>